<dbReference type="InterPro" id="IPR010328">
    <property type="entry name" value="DUF928"/>
</dbReference>
<comment type="caution">
    <text evidence="1">The sequence shown here is derived from an EMBL/GenBank/DDBJ whole genome shotgun (WGS) entry which is preliminary data.</text>
</comment>
<keyword evidence="2" id="KW-1185">Reference proteome</keyword>
<dbReference type="Proteomes" id="UP001526426">
    <property type="component" value="Unassembled WGS sequence"/>
</dbReference>
<dbReference type="EMBL" id="JAIHOM010000018">
    <property type="protein sequence ID" value="MCW6035702.1"/>
    <property type="molecule type" value="Genomic_DNA"/>
</dbReference>
<dbReference type="RefSeq" id="WP_265263416.1">
    <property type="nucleotide sequence ID" value="NZ_JAIHOM010000018.1"/>
</dbReference>
<reference evidence="1 2" key="1">
    <citation type="submission" date="2021-08" db="EMBL/GenBank/DDBJ databases">
        <title>Draft genome sequence of Spirulina subsalsa with high tolerance to salinity and hype-accumulation of phycocyanin.</title>
        <authorList>
            <person name="Pei H."/>
            <person name="Jiang L."/>
        </authorList>
    </citation>
    <scope>NUCLEOTIDE SEQUENCE [LARGE SCALE GENOMIC DNA]</scope>
    <source>
        <strain evidence="1 2">FACHB-351</strain>
    </source>
</reference>
<proteinExistence type="predicted"/>
<evidence type="ECO:0000313" key="2">
    <source>
        <dbReference type="Proteomes" id="UP001526426"/>
    </source>
</evidence>
<organism evidence="1 2">
    <name type="scientific">Spirulina subsalsa FACHB-351</name>
    <dbReference type="NCBI Taxonomy" id="234711"/>
    <lineage>
        <taxon>Bacteria</taxon>
        <taxon>Bacillati</taxon>
        <taxon>Cyanobacteriota</taxon>
        <taxon>Cyanophyceae</taxon>
        <taxon>Spirulinales</taxon>
        <taxon>Spirulinaceae</taxon>
        <taxon>Spirulina</taxon>
    </lineage>
</organism>
<accession>A0ABT3L2L7</accession>
<evidence type="ECO:0000313" key="1">
    <source>
        <dbReference type="EMBL" id="MCW6035702.1"/>
    </source>
</evidence>
<dbReference type="Pfam" id="PF06051">
    <property type="entry name" value="DUF928"/>
    <property type="match status" value="1"/>
</dbReference>
<sequence length="235" mass="27361">MNSLIKFPKFLQIILLMLGFWSYSFSLPSQTQSTNNLPLEDLRLTQRNREDEDIEDEINTINRPGCPQLTHPLTPIVIHQERPGNRISRFGETTQEHPTIWVYIPYETAMLGRVIFDLRDRDQKLLYEFNVPVRNTPGFIQIPLNKDYPLEIDQSYQWHVSIDMYCAENSPAQFDSTSAWIRRVSNSSSEKLIYDRLTNLNDLDPNQQQSALQSLLRELGLDSLQNEPMSNCCKP</sequence>
<protein>
    <submittedName>
        <fullName evidence="1">DUF928 domain-containing protein</fullName>
    </submittedName>
</protein>
<name>A0ABT3L2L7_9CYAN</name>
<gene>
    <name evidence="1" type="ORF">K4A83_05370</name>
</gene>